<dbReference type="EMBL" id="JH725163">
    <property type="protein sequence ID" value="EJP65535.1"/>
    <property type="molecule type" value="Genomic_DNA"/>
</dbReference>
<dbReference type="GeneID" id="19888416"/>
<organism evidence="1 2">
    <name type="scientific">Beauveria bassiana (strain ARSEF 2860)</name>
    <name type="common">White muscardine disease fungus</name>
    <name type="synonym">Tritirachium shiotae</name>
    <dbReference type="NCBI Taxonomy" id="655819"/>
    <lineage>
        <taxon>Eukaryota</taxon>
        <taxon>Fungi</taxon>
        <taxon>Dikarya</taxon>
        <taxon>Ascomycota</taxon>
        <taxon>Pezizomycotina</taxon>
        <taxon>Sordariomycetes</taxon>
        <taxon>Hypocreomycetidae</taxon>
        <taxon>Hypocreales</taxon>
        <taxon>Cordycipitaceae</taxon>
        <taxon>Beauveria</taxon>
    </lineage>
</organism>
<reference evidence="1 2" key="1">
    <citation type="journal article" date="2012" name="Sci. Rep.">
        <title>Genomic perspectives on the evolution of fungal entomopathogenicity in Beauveria bassiana.</title>
        <authorList>
            <person name="Xiao G."/>
            <person name="Ying S.H."/>
            <person name="Zheng P."/>
            <person name="Wang Z.L."/>
            <person name="Zhang S."/>
            <person name="Xie X.Q."/>
            <person name="Shang Y."/>
            <person name="St Leger R.J."/>
            <person name="Zhao G.P."/>
            <person name="Wang C."/>
            <person name="Feng M.G."/>
        </authorList>
    </citation>
    <scope>NUCLEOTIDE SEQUENCE [LARGE SCALE GENOMIC DNA]</scope>
    <source>
        <strain evidence="1 2">ARSEF 2860</strain>
    </source>
</reference>
<dbReference type="STRING" id="655819.J4W586"/>
<evidence type="ECO:0000313" key="1">
    <source>
        <dbReference type="EMBL" id="EJP65535.1"/>
    </source>
</evidence>
<dbReference type="AlphaFoldDB" id="J4W586"/>
<accession>J4W586</accession>
<dbReference type="Proteomes" id="UP000002762">
    <property type="component" value="Unassembled WGS sequence"/>
</dbReference>
<proteinExistence type="predicted"/>
<dbReference type="OrthoDB" id="5103079at2759"/>
<protein>
    <submittedName>
        <fullName evidence="1">Uncharacterized protein</fullName>
    </submittedName>
</protein>
<keyword evidence="2" id="KW-1185">Reference proteome</keyword>
<name>J4W586_BEAB2</name>
<dbReference type="HOGENOM" id="CLU_754372_0_0_1"/>
<evidence type="ECO:0000313" key="2">
    <source>
        <dbReference type="Proteomes" id="UP000002762"/>
    </source>
</evidence>
<gene>
    <name evidence="1" type="ORF">BBA_05404</name>
</gene>
<dbReference type="InParanoid" id="J4W586"/>
<dbReference type="RefSeq" id="XP_008598723.1">
    <property type="nucleotide sequence ID" value="XM_008600501.1"/>
</dbReference>
<sequence length="367" mass="41418">MSQRTNADLRVPRGNDLTAQRVLAVRDSWPLFADELPVASSGLCCMLALIKEIYSFTSDFWNYDDEANQRREQQNAFLALAWENLSSTEPGAMTDVVNRIWGSEISRMSPLDLTFKSIVSTPMMCETLWSNGWFRPFATPHWRNNPIGASGDIQPWHKVDEDAPKVVRDFVEEKCPATPETFRFDATPELDLSAAVEARFGCWRIGDLQILIPKSGSFFFFATFDVKSITRDRVLNFEQIRSFTFRVPAFAAKDDLPARHARTECYNLAAIVFQRQQPTDVDSIRVYEATGMPRATVGFENVYAWPSVCVSQLHNGESFFALYAVSMTGPIETDPSYPEDARDLKPAAALYNFEHAKMTLAEAFGAP</sequence>